<reference evidence="1" key="2">
    <citation type="journal article" date="2015" name="Fish Shellfish Immunol.">
        <title>Early steps in the European eel (Anguilla anguilla)-Vibrio vulnificus interaction in the gills: Role of the RtxA13 toxin.</title>
        <authorList>
            <person name="Callol A."/>
            <person name="Pajuelo D."/>
            <person name="Ebbesson L."/>
            <person name="Teles M."/>
            <person name="MacKenzie S."/>
            <person name="Amaro C."/>
        </authorList>
    </citation>
    <scope>NUCLEOTIDE SEQUENCE</scope>
</reference>
<dbReference type="EMBL" id="GBXM01094029">
    <property type="protein sequence ID" value="JAH14548.1"/>
    <property type="molecule type" value="Transcribed_RNA"/>
</dbReference>
<evidence type="ECO:0000313" key="1">
    <source>
        <dbReference type="EMBL" id="JAH14548.1"/>
    </source>
</evidence>
<reference evidence="1" key="1">
    <citation type="submission" date="2014-11" db="EMBL/GenBank/DDBJ databases">
        <authorList>
            <person name="Amaro Gonzalez C."/>
        </authorList>
    </citation>
    <scope>NUCLEOTIDE SEQUENCE</scope>
</reference>
<dbReference type="AlphaFoldDB" id="A0A0E9QEJ9"/>
<name>A0A0E9QEJ9_ANGAN</name>
<protein>
    <submittedName>
        <fullName evidence="1">Uncharacterized protein</fullName>
    </submittedName>
</protein>
<accession>A0A0E9QEJ9</accession>
<proteinExistence type="predicted"/>
<organism evidence="1">
    <name type="scientific">Anguilla anguilla</name>
    <name type="common">European freshwater eel</name>
    <name type="synonym">Muraena anguilla</name>
    <dbReference type="NCBI Taxonomy" id="7936"/>
    <lineage>
        <taxon>Eukaryota</taxon>
        <taxon>Metazoa</taxon>
        <taxon>Chordata</taxon>
        <taxon>Craniata</taxon>
        <taxon>Vertebrata</taxon>
        <taxon>Euteleostomi</taxon>
        <taxon>Actinopterygii</taxon>
        <taxon>Neopterygii</taxon>
        <taxon>Teleostei</taxon>
        <taxon>Anguilliformes</taxon>
        <taxon>Anguillidae</taxon>
        <taxon>Anguilla</taxon>
    </lineage>
</organism>
<sequence>MSAYLCPVPCALLSHRFMKLRMCFWLGFRLG</sequence>